<name>A0A6J5SG47_9CAUD</name>
<dbReference type="InterPro" id="IPR011050">
    <property type="entry name" value="Pectin_lyase_fold/virulence"/>
</dbReference>
<dbReference type="GO" id="GO:0044423">
    <property type="term" value="C:virion component"/>
    <property type="evidence" value="ECO:0007669"/>
    <property type="project" value="UniProtKB-KW"/>
</dbReference>
<dbReference type="GO" id="GO:0051701">
    <property type="term" value="P:biological process involved in interaction with host"/>
    <property type="evidence" value="ECO:0007669"/>
    <property type="project" value="UniProtKB-ARBA"/>
</dbReference>
<proteinExistence type="predicted"/>
<gene>
    <name evidence="4" type="ORF">UFOVP1081_33</name>
    <name evidence="5" type="ORF">UFOVP1433_33</name>
    <name evidence="3" type="ORF">UFOVP553_33</name>
</gene>
<dbReference type="EMBL" id="LR797038">
    <property type="protein sequence ID" value="CAB4183025.1"/>
    <property type="molecule type" value="Genomic_DNA"/>
</dbReference>
<comment type="subcellular location">
    <subcellularLocation>
        <location evidence="1">Virion</location>
    </subcellularLocation>
</comment>
<organism evidence="5">
    <name type="scientific">uncultured Caudovirales phage</name>
    <dbReference type="NCBI Taxonomy" id="2100421"/>
    <lineage>
        <taxon>Viruses</taxon>
        <taxon>Duplodnaviria</taxon>
        <taxon>Heunggongvirae</taxon>
        <taxon>Uroviricota</taxon>
        <taxon>Caudoviricetes</taxon>
        <taxon>Peduoviridae</taxon>
        <taxon>Maltschvirus</taxon>
        <taxon>Maltschvirus maltsch</taxon>
    </lineage>
</organism>
<protein>
    <recommendedName>
        <fullName evidence="6">Pectate lyase superfamily protein</fullName>
    </recommendedName>
</protein>
<dbReference type="Gene3D" id="2.160.20.10">
    <property type="entry name" value="Single-stranded right-handed beta-helix, Pectin lyase-like"/>
    <property type="match status" value="1"/>
</dbReference>
<dbReference type="SUPFAM" id="SSF51126">
    <property type="entry name" value="Pectin lyase-like"/>
    <property type="match status" value="1"/>
</dbReference>
<dbReference type="InterPro" id="IPR012334">
    <property type="entry name" value="Pectin_lyas_fold"/>
</dbReference>
<evidence type="ECO:0008006" key="6">
    <source>
        <dbReference type="Google" id="ProtNLM"/>
    </source>
</evidence>
<evidence type="ECO:0000256" key="1">
    <source>
        <dbReference type="ARBA" id="ARBA00004328"/>
    </source>
</evidence>
<dbReference type="EMBL" id="LR796529">
    <property type="protein sequence ID" value="CAB4149781.1"/>
    <property type="molecule type" value="Genomic_DNA"/>
</dbReference>
<evidence type="ECO:0000256" key="2">
    <source>
        <dbReference type="ARBA" id="ARBA00022844"/>
    </source>
</evidence>
<reference evidence="5" key="1">
    <citation type="submission" date="2020-05" db="EMBL/GenBank/DDBJ databases">
        <authorList>
            <person name="Chiriac C."/>
            <person name="Salcher M."/>
            <person name="Ghai R."/>
            <person name="Kavagutti S V."/>
        </authorList>
    </citation>
    <scope>NUCLEOTIDE SEQUENCE</scope>
</reference>
<keyword evidence="2" id="KW-0946">Virion</keyword>
<evidence type="ECO:0000313" key="5">
    <source>
        <dbReference type="EMBL" id="CAB4212910.1"/>
    </source>
</evidence>
<accession>A0A6J5SG47</accession>
<dbReference type="GO" id="GO:0019058">
    <property type="term" value="P:viral life cycle"/>
    <property type="evidence" value="ECO:0007669"/>
    <property type="project" value="UniProtKB-ARBA"/>
</dbReference>
<evidence type="ECO:0000313" key="3">
    <source>
        <dbReference type="EMBL" id="CAB4149781.1"/>
    </source>
</evidence>
<dbReference type="EMBL" id="LR797392">
    <property type="protein sequence ID" value="CAB4212910.1"/>
    <property type="molecule type" value="Genomic_DNA"/>
</dbReference>
<evidence type="ECO:0000313" key="4">
    <source>
        <dbReference type="EMBL" id="CAB4183025.1"/>
    </source>
</evidence>
<sequence>MFNKFWLAAAVALIHATAFAQTNPVVDSLTSKGKITAAGQISGGSVNASGAVTGATVSSTGAMSGASVNASGSVTGASVGASGAVSGATGAISGALTVGSLAATGAVTGASVNVGGGTITGGSVAGLTTPLSVGQGGTGAATLAGAGIVTSGANSSITSLTGLTTPLTVGQGGTGSTTLAGAGIARSGANTDITSVSGITTPVSAAQGGTGAASLSAAGIARTGANSDITSITGLTTALSVAQGGTASTTASAARAALSAASNGANGDITSLSNLTTPLSVAQGGTGGATAGAARTALGVAANGANGDITALSGLTTPLSAAQGGTGSTTSTGTGAAVLNTSPFFTTPYLGTPGAAVLTNATGLPLTTGVVGVLPVANGGSGASTLAGAGIARSGANADITSLSAMTTPLSTAQGGTGTASTTGTGSAVFQTSPTLVAPNIGTPSAGVLTNATGLPLTTGVAGVLPVANGGTGAATLAAAGVARSGGNSDITSLSGLTTPLSVGQGGTGATSSTGSGPVVLGTSPTLVTPTLGTPASVTLTNGAGLPLTTGVTGVLPVANGGSGASTLAGAGIARSGANADITSLSAMSTPLSIAQGGIGATSFAAAAVPTWTGAFTAGNCVKVSSSNVLQVASSNACMVTPMDYGCVGDGVADDRVCLQNAVNAAAKKTLYLGDHLYRTTVAITSSSPINIVGTLKGWGTGWGPGTPPSGLVAGSASMTVLVLTGNSHVSDLYINVGGTGAQGAGGTGIFTTTGVTTIERIWIDTPCYGLNISGNSLNVDNVYIGNVSGSGCSGIILGNGTTGGATVDARITNTTIQGNQSNPPDNNLLIKDAGGLYMTNNDFLYARIGTFFYPGANQAVYWPFFANTVLGDTNVTHAFKADTAHSSAIIKGGQFTGTWAAANQTASTPLMVIANSAGGVVTDLNFLGHRSYQSYGNSFEIYGGTNFSIDASHFCGFNGTGIALFSGVSAVRIRNNEIGTACAGQGGTPVAGIWTIGSNSQIMITGNDLTGTGATPIAGLPTGVAIINSNQVEDQLSPTIGAASTINLSTVASTWIINSSGTINNIGGAWSNRVVRLIAAGGALTFATGGNICNALTVSGGPLEAYYNAGNVCWYLR</sequence>